<organism evidence="1">
    <name type="scientific">Rodentolepis nana</name>
    <name type="common">Dwarf tapeworm</name>
    <name type="synonym">Hymenolepis nana</name>
    <dbReference type="NCBI Taxonomy" id="102285"/>
    <lineage>
        <taxon>Eukaryota</taxon>
        <taxon>Metazoa</taxon>
        <taxon>Spiralia</taxon>
        <taxon>Lophotrochozoa</taxon>
        <taxon>Platyhelminthes</taxon>
        <taxon>Cestoda</taxon>
        <taxon>Eucestoda</taxon>
        <taxon>Cyclophyllidea</taxon>
        <taxon>Hymenolepididae</taxon>
        <taxon>Rodentolepis</taxon>
    </lineage>
</organism>
<proteinExistence type="predicted"/>
<dbReference type="AlphaFoldDB" id="A0A0R3TJX3"/>
<dbReference type="WBParaSite" id="HNAJ_0000741801-mRNA-1">
    <property type="protein sequence ID" value="HNAJ_0000741801-mRNA-1"/>
    <property type="gene ID" value="HNAJ_0000741801"/>
</dbReference>
<sequence length="208" mass="23554">LNEATERPELFPYTPEEAQSVLAAQEKELSRLVALKRNHAHGFSMARGEAKAHYASLLKRTKHDVRVQEELIAGLLVSIYSQRHLEEALSKDSRFQDDPAWRIRTWFSCLNLHKASRIGALTALRQRLSICRRGQVLPYTPLPSDLTVPPDVAPNGQFTLEPKYRPRKLVIIPGIGSGVLQNAVIRQLMDEGIAYYTRNSGLLELEFK</sequence>
<protein>
    <submittedName>
        <fullName evidence="1">Smr domain-containing protein</fullName>
    </submittedName>
</protein>
<name>A0A0R3TJX3_RODNA</name>
<accession>A0A0R3TJX3</accession>
<reference evidence="1" key="1">
    <citation type="submission" date="2017-02" db="UniProtKB">
        <authorList>
            <consortium name="WormBaseParasite"/>
        </authorList>
    </citation>
    <scope>IDENTIFICATION</scope>
</reference>
<evidence type="ECO:0000313" key="1">
    <source>
        <dbReference type="WBParaSite" id="HNAJ_0000741801-mRNA-1"/>
    </source>
</evidence>